<keyword evidence="1" id="KW-1133">Transmembrane helix</keyword>
<organism evidence="3 4">
    <name type="scientific">Exophiala dermatitidis (strain ATCC 34100 / CBS 525.76 / NIH/UT8656)</name>
    <name type="common">Black yeast</name>
    <name type="synonym">Wangiella dermatitidis</name>
    <dbReference type="NCBI Taxonomy" id="858893"/>
    <lineage>
        <taxon>Eukaryota</taxon>
        <taxon>Fungi</taxon>
        <taxon>Dikarya</taxon>
        <taxon>Ascomycota</taxon>
        <taxon>Pezizomycotina</taxon>
        <taxon>Eurotiomycetes</taxon>
        <taxon>Chaetothyriomycetidae</taxon>
        <taxon>Chaetothyriales</taxon>
        <taxon>Herpotrichiellaceae</taxon>
        <taxon>Exophiala</taxon>
    </lineage>
</organism>
<dbReference type="InParanoid" id="H6C0L6"/>
<dbReference type="InterPro" id="IPR053143">
    <property type="entry name" value="Arylsulfate_ST"/>
</dbReference>
<accession>H6C0L6</accession>
<keyword evidence="1" id="KW-0472">Membrane</keyword>
<evidence type="ECO:0000256" key="1">
    <source>
        <dbReference type="SAM" id="Phobius"/>
    </source>
</evidence>
<gene>
    <name evidence="3" type="ORF">HMPREF1120_05302</name>
</gene>
<dbReference type="EMBL" id="JH226133">
    <property type="protein sequence ID" value="EHY57258.1"/>
    <property type="molecule type" value="Genomic_DNA"/>
</dbReference>
<evidence type="ECO:0000256" key="2">
    <source>
        <dbReference type="SAM" id="SignalP"/>
    </source>
</evidence>
<keyword evidence="4" id="KW-1185">Reference proteome</keyword>
<keyword evidence="2" id="KW-0732">Signal</keyword>
<evidence type="ECO:0000313" key="3">
    <source>
        <dbReference type="EMBL" id="EHY57258.1"/>
    </source>
</evidence>
<dbReference type="GeneID" id="20309941"/>
<dbReference type="HOGENOM" id="CLU_018249_1_1_1"/>
<evidence type="ECO:0008006" key="5">
    <source>
        <dbReference type="Google" id="ProtNLM"/>
    </source>
</evidence>
<feature type="chain" id="PRO_5003603025" description="ASST-domain-containing protein" evidence="2">
    <location>
        <begin position="21"/>
        <end position="611"/>
    </location>
</feature>
<dbReference type="OrthoDB" id="5427350at2759"/>
<dbReference type="eggNOG" id="ENOG502SI58">
    <property type="taxonomic scope" value="Eukaryota"/>
</dbReference>
<dbReference type="OMA" id="FDIHEFN"/>
<feature type="signal peptide" evidence="2">
    <location>
        <begin position="1"/>
        <end position="20"/>
    </location>
</feature>
<feature type="transmembrane region" description="Helical" evidence="1">
    <location>
        <begin position="558"/>
        <end position="580"/>
    </location>
</feature>
<reference evidence="3" key="1">
    <citation type="submission" date="2011-07" db="EMBL/GenBank/DDBJ databases">
        <title>The Genome Sequence of Exophiala (Wangiella) dermatitidis NIH/UT8656.</title>
        <authorList>
            <consortium name="The Broad Institute Genome Sequencing Platform"/>
            <person name="Cuomo C."/>
            <person name="Wang Z."/>
            <person name="Hunicke-Smith S."/>
            <person name="Szanislo P.J."/>
            <person name="Earl A."/>
            <person name="Young S.K."/>
            <person name="Zeng Q."/>
            <person name="Gargeya S."/>
            <person name="Fitzgerald M."/>
            <person name="Haas B."/>
            <person name="Abouelleil A."/>
            <person name="Alvarado L."/>
            <person name="Arachchi H.M."/>
            <person name="Berlin A."/>
            <person name="Brown A."/>
            <person name="Chapman S.B."/>
            <person name="Chen Z."/>
            <person name="Dunbar C."/>
            <person name="Freedman E."/>
            <person name="Gearin G."/>
            <person name="Gellesch M."/>
            <person name="Goldberg J."/>
            <person name="Griggs A."/>
            <person name="Gujja S."/>
            <person name="Heiman D."/>
            <person name="Howarth C."/>
            <person name="Larson L."/>
            <person name="Lui A."/>
            <person name="MacDonald P.J.P."/>
            <person name="Montmayeur A."/>
            <person name="Murphy C."/>
            <person name="Neiman D."/>
            <person name="Pearson M."/>
            <person name="Priest M."/>
            <person name="Roberts A."/>
            <person name="Saif S."/>
            <person name="Shea T."/>
            <person name="Shenoy N."/>
            <person name="Sisk P."/>
            <person name="Stolte C."/>
            <person name="Sykes S."/>
            <person name="Wortman J."/>
            <person name="Nusbaum C."/>
            <person name="Birren B."/>
        </authorList>
    </citation>
    <scope>NUCLEOTIDE SEQUENCE</scope>
    <source>
        <strain evidence="3">NIH/UT8656</strain>
    </source>
</reference>
<dbReference type="Pfam" id="PF14269">
    <property type="entry name" value="Arylsulfotran_2"/>
    <property type="match status" value="1"/>
</dbReference>
<sequence>MLALVVLFIVLSACPGSANAIVDPPPSNDLRSGSDLWSFVSRPDIRAPVFKVIKHQPKLINPGYWFVAPYTTWDTVPERTEYQPFQVGPHIYDGDGNLVWSGAALSNNRNAFDFRTFEAHGTTFLSYILHYSERKDDEEPHGLGVFLDSSFRRQGKITHDIGHEFNIHELDIRENGTKALFLTTDRPEREDIYSHEKGWFAHDCINEMDLATKTTDFQWCPLDHGVSLNESYHEYPDLSKLTSGSPWDFFHGNSIDKFSNGDFLLSSRHTNTIYRIRRSDQSIAWRLGGKLSDFSMDFNFSSQHHATIHSQGEKTVTIAFLDNASDDQHRQANSSTVSSAKLVALDSETMEAKVLQEWWRPDSALSDKRGSTHFLPNGNILIGWSERGYMTEHTMDNQLVLEAAFVSSRFSTYRSYKSNFTGFPTEAPALESFIVQSQSDPVYSMTTSYISWNGATEVHAWSFYGSNNDTAETFQFLGQTRRSGFETAFSEKGAWKFVYAEAIAANGSAIGKSAIRPARFLPGSTSLKAFDEMEKQKASLLSSIASQTNARLRRLDKAAIASGAIFILLGIQLSLVLLYLMCKRSRRMRFGSWPAVDEDQIQLLSRKAMID</sequence>
<keyword evidence="1" id="KW-0812">Transmembrane</keyword>
<proteinExistence type="predicted"/>
<dbReference type="STRING" id="858893.H6C0L6"/>
<protein>
    <recommendedName>
        <fullName evidence="5">ASST-domain-containing protein</fullName>
    </recommendedName>
</protein>
<dbReference type="PANTHER" id="PTHR35340:SF8">
    <property type="entry name" value="ASST-DOMAIN-CONTAINING PROTEIN"/>
    <property type="match status" value="1"/>
</dbReference>
<name>H6C0L6_EXODN</name>
<dbReference type="InterPro" id="IPR039535">
    <property type="entry name" value="ASST-like"/>
</dbReference>
<dbReference type="RefSeq" id="XP_009157719.1">
    <property type="nucleotide sequence ID" value="XM_009159471.1"/>
</dbReference>
<evidence type="ECO:0000313" key="4">
    <source>
        <dbReference type="Proteomes" id="UP000007304"/>
    </source>
</evidence>
<dbReference type="Proteomes" id="UP000007304">
    <property type="component" value="Unassembled WGS sequence"/>
</dbReference>
<dbReference type="AlphaFoldDB" id="H6C0L6"/>
<dbReference type="VEuPathDB" id="FungiDB:HMPREF1120_05302"/>
<dbReference type="PANTHER" id="PTHR35340">
    <property type="entry name" value="PQQ ENZYME REPEAT PROTEIN-RELATED"/>
    <property type="match status" value="1"/>
</dbReference>